<dbReference type="Proteomes" id="UP001595962">
    <property type="component" value="Unassembled WGS sequence"/>
</dbReference>
<keyword evidence="1" id="KW-0732">Signal</keyword>
<dbReference type="Gene3D" id="3.40.710.10">
    <property type="entry name" value="DD-peptidase/beta-lactamase superfamily"/>
    <property type="match status" value="1"/>
</dbReference>
<evidence type="ECO:0000256" key="1">
    <source>
        <dbReference type="SAM" id="SignalP"/>
    </source>
</evidence>
<evidence type="ECO:0000313" key="3">
    <source>
        <dbReference type="EMBL" id="MFC4655031.1"/>
    </source>
</evidence>
<dbReference type="RefSeq" id="WP_377333284.1">
    <property type="nucleotide sequence ID" value="NZ_JBHSGB010000006.1"/>
</dbReference>
<dbReference type="Pfam" id="PF00144">
    <property type="entry name" value="Beta-lactamase"/>
    <property type="match status" value="1"/>
</dbReference>
<feature type="signal peptide" evidence="1">
    <location>
        <begin position="1"/>
        <end position="20"/>
    </location>
</feature>
<evidence type="ECO:0000313" key="4">
    <source>
        <dbReference type="Proteomes" id="UP001595962"/>
    </source>
</evidence>
<dbReference type="PANTHER" id="PTHR46825">
    <property type="entry name" value="D-ALANYL-D-ALANINE-CARBOXYPEPTIDASE/ENDOPEPTIDASE AMPH"/>
    <property type="match status" value="1"/>
</dbReference>
<organism evidence="3 4">
    <name type="scientific">Rheinheimera marina</name>
    <dbReference type="NCBI Taxonomy" id="1774958"/>
    <lineage>
        <taxon>Bacteria</taxon>
        <taxon>Pseudomonadati</taxon>
        <taxon>Pseudomonadota</taxon>
        <taxon>Gammaproteobacteria</taxon>
        <taxon>Chromatiales</taxon>
        <taxon>Chromatiaceae</taxon>
        <taxon>Rheinheimera</taxon>
    </lineage>
</organism>
<feature type="domain" description="Beta-lactamase-related" evidence="2">
    <location>
        <begin position="30"/>
        <end position="356"/>
    </location>
</feature>
<sequence length="403" mass="45017">MRLTVLLAGAFCLFSLQSVAASLDQLANDFDQQFRQQLKKANVPGAAYAIVKDNKIIKVGAYGVRSVGTKAKVDAYTVFRLASVSKTFTGQLASMLVHQGRFQWQDPVTRYVPAFSFKGAAPTKALKVEHLVSQSTGLFPNTYDDLIEANETPKQILPKFRYVNPRCSPGKCYGYQNVMFSLIQPVMEKTTGQSFESLMEQKLFKPLKMPTASVGYSAFLASKNRAMPHVRVKRGWSETKVNPSYYRVSPAAGVNASVMDMSQWLMAQLGQFPTVLSPVMLQDVRQKRVKVADDLGGRTWGQYVSTSHYGLGLRIFNFAGNEVFYHGGWVKGYRTEMAYSKQKGVGLVVLINAETNLVGDISTYFWSRLLNAKPQTKKKMAALMQPEFTPDIFDAQWEPELAE</sequence>
<dbReference type="InterPro" id="IPR050491">
    <property type="entry name" value="AmpC-like"/>
</dbReference>
<dbReference type="EMBL" id="JBHSGB010000006">
    <property type="protein sequence ID" value="MFC4655031.1"/>
    <property type="molecule type" value="Genomic_DNA"/>
</dbReference>
<dbReference type="InterPro" id="IPR001466">
    <property type="entry name" value="Beta-lactam-related"/>
</dbReference>
<protein>
    <submittedName>
        <fullName evidence="3">Serine hydrolase domain-containing protein</fullName>
        <ecNumber evidence="3">3.-.-.-</ecNumber>
    </submittedName>
</protein>
<dbReference type="SUPFAM" id="SSF56601">
    <property type="entry name" value="beta-lactamase/transpeptidase-like"/>
    <property type="match status" value="1"/>
</dbReference>
<reference evidence="4" key="1">
    <citation type="journal article" date="2019" name="Int. J. Syst. Evol. Microbiol.">
        <title>The Global Catalogue of Microorganisms (GCM) 10K type strain sequencing project: providing services to taxonomists for standard genome sequencing and annotation.</title>
        <authorList>
            <consortium name="The Broad Institute Genomics Platform"/>
            <consortium name="The Broad Institute Genome Sequencing Center for Infectious Disease"/>
            <person name="Wu L."/>
            <person name="Ma J."/>
        </authorList>
    </citation>
    <scope>NUCLEOTIDE SEQUENCE [LARGE SCALE GENOMIC DNA]</scope>
    <source>
        <strain evidence="4">DT28</strain>
    </source>
</reference>
<proteinExistence type="predicted"/>
<name>A0ABV9JL94_9GAMM</name>
<dbReference type="EC" id="3.-.-.-" evidence="3"/>
<keyword evidence="3" id="KW-0378">Hydrolase</keyword>
<comment type="caution">
    <text evidence="3">The sequence shown here is derived from an EMBL/GenBank/DDBJ whole genome shotgun (WGS) entry which is preliminary data.</text>
</comment>
<dbReference type="GO" id="GO:0016787">
    <property type="term" value="F:hydrolase activity"/>
    <property type="evidence" value="ECO:0007669"/>
    <property type="project" value="UniProtKB-KW"/>
</dbReference>
<dbReference type="InterPro" id="IPR012338">
    <property type="entry name" value="Beta-lactam/transpept-like"/>
</dbReference>
<evidence type="ECO:0000259" key="2">
    <source>
        <dbReference type="Pfam" id="PF00144"/>
    </source>
</evidence>
<feature type="chain" id="PRO_5045298492" evidence="1">
    <location>
        <begin position="21"/>
        <end position="403"/>
    </location>
</feature>
<keyword evidence="4" id="KW-1185">Reference proteome</keyword>
<accession>A0ABV9JL94</accession>
<dbReference type="PANTHER" id="PTHR46825:SF15">
    <property type="entry name" value="BETA-LACTAMASE-RELATED DOMAIN-CONTAINING PROTEIN"/>
    <property type="match status" value="1"/>
</dbReference>
<gene>
    <name evidence="3" type="ORF">ACFO3I_08395</name>
</gene>